<feature type="transmembrane region" description="Helical" evidence="5">
    <location>
        <begin position="12"/>
        <end position="30"/>
    </location>
</feature>
<dbReference type="InterPro" id="IPR013249">
    <property type="entry name" value="RNA_pol_sigma70_r4_t2"/>
</dbReference>
<proteinExistence type="inferred from homology"/>
<dbReference type="NCBIfam" id="TIGR02985">
    <property type="entry name" value="Sig70_bacteroi1"/>
    <property type="match status" value="1"/>
</dbReference>
<dbReference type="InterPro" id="IPR039425">
    <property type="entry name" value="RNA_pol_sigma-70-like"/>
</dbReference>
<dbReference type="Gene3D" id="1.10.10.10">
    <property type="entry name" value="Winged helix-like DNA-binding domain superfamily/Winged helix DNA-binding domain"/>
    <property type="match status" value="1"/>
</dbReference>
<evidence type="ECO:0000313" key="8">
    <source>
        <dbReference type="EMBL" id="TYP72160.1"/>
    </source>
</evidence>
<gene>
    <name evidence="8" type="ORF">BD809_10744</name>
</gene>
<keyword evidence="5" id="KW-1133">Transmembrane helix</keyword>
<accession>A0A5S5C1E3</accession>
<reference evidence="8 9" key="1">
    <citation type="submission" date="2019-07" db="EMBL/GenBank/DDBJ databases">
        <title>Genomic Encyclopedia of Archaeal and Bacterial Type Strains, Phase II (KMG-II): from individual species to whole genera.</title>
        <authorList>
            <person name="Goeker M."/>
        </authorList>
    </citation>
    <scope>NUCLEOTIDE SEQUENCE [LARGE SCALE GENOMIC DNA]</scope>
    <source>
        <strain evidence="8 9">DSM 17527</strain>
    </source>
</reference>
<dbReference type="InterPro" id="IPR013324">
    <property type="entry name" value="RNA_pol_sigma_r3/r4-like"/>
</dbReference>
<dbReference type="Pfam" id="PF04542">
    <property type="entry name" value="Sigma70_r2"/>
    <property type="match status" value="1"/>
</dbReference>
<protein>
    <submittedName>
        <fullName evidence="8">RNA polymerase sigma-70 factor (ECF subfamily)</fullName>
    </submittedName>
</protein>
<sequence>MYAFYIYDAEIIKIPYFLFIFFILVVELRMKNNNIRIQESLIKGLKDGNKRSYQLLFENHYADLCDYLYKLSSNASLAEDLVQNIFLRLWEQRTSIHIKTSLQAYLFKSCYNEYMTYLRTQKKQTDLVTSLKHEAVCELFADSQTEIKEEKIVQLETAIETLPSTCKKVFKLSKLEQKKHKEIAELLGISTKTVENHITKAFRYLKTSFGSFLSF</sequence>
<keyword evidence="9" id="KW-1185">Reference proteome</keyword>
<organism evidence="8 9">
    <name type="scientific">Aquimarina intermedia</name>
    <dbReference type="NCBI Taxonomy" id="350814"/>
    <lineage>
        <taxon>Bacteria</taxon>
        <taxon>Pseudomonadati</taxon>
        <taxon>Bacteroidota</taxon>
        <taxon>Flavobacteriia</taxon>
        <taxon>Flavobacteriales</taxon>
        <taxon>Flavobacteriaceae</taxon>
        <taxon>Aquimarina</taxon>
    </lineage>
</organism>
<dbReference type="EMBL" id="VNHU01000007">
    <property type="protein sequence ID" value="TYP72160.1"/>
    <property type="molecule type" value="Genomic_DNA"/>
</dbReference>
<keyword evidence="4" id="KW-0804">Transcription</keyword>
<dbReference type="Gene3D" id="1.10.1740.10">
    <property type="match status" value="1"/>
</dbReference>
<comment type="similarity">
    <text evidence="1">Belongs to the sigma-70 factor family. ECF subfamily.</text>
</comment>
<name>A0A5S5C1E3_9FLAO</name>
<keyword evidence="3" id="KW-0731">Sigma factor</keyword>
<dbReference type="Pfam" id="PF08281">
    <property type="entry name" value="Sigma70_r4_2"/>
    <property type="match status" value="1"/>
</dbReference>
<feature type="domain" description="RNA polymerase sigma-70 region 2" evidence="6">
    <location>
        <begin position="56"/>
        <end position="123"/>
    </location>
</feature>
<feature type="domain" description="RNA polymerase sigma factor 70 region 4 type 2" evidence="7">
    <location>
        <begin position="153"/>
        <end position="203"/>
    </location>
</feature>
<dbReference type="GO" id="GO:0006352">
    <property type="term" value="P:DNA-templated transcription initiation"/>
    <property type="evidence" value="ECO:0007669"/>
    <property type="project" value="InterPro"/>
</dbReference>
<dbReference type="InterPro" id="IPR036388">
    <property type="entry name" value="WH-like_DNA-bd_sf"/>
</dbReference>
<dbReference type="AlphaFoldDB" id="A0A5S5C1E3"/>
<keyword evidence="5" id="KW-0472">Membrane</keyword>
<dbReference type="GO" id="GO:0016987">
    <property type="term" value="F:sigma factor activity"/>
    <property type="evidence" value="ECO:0007669"/>
    <property type="project" value="UniProtKB-KW"/>
</dbReference>
<dbReference type="NCBIfam" id="TIGR02937">
    <property type="entry name" value="sigma70-ECF"/>
    <property type="match status" value="1"/>
</dbReference>
<dbReference type="SUPFAM" id="SSF88946">
    <property type="entry name" value="Sigma2 domain of RNA polymerase sigma factors"/>
    <property type="match status" value="1"/>
</dbReference>
<evidence type="ECO:0000256" key="3">
    <source>
        <dbReference type="ARBA" id="ARBA00023082"/>
    </source>
</evidence>
<dbReference type="OrthoDB" id="1100095at2"/>
<evidence type="ECO:0000259" key="7">
    <source>
        <dbReference type="Pfam" id="PF08281"/>
    </source>
</evidence>
<dbReference type="InterPro" id="IPR014284">
    <property type="entry name" value="RNA_pol_sigma-70_dom"/>
</dbReference>
<dbReference type="PANTHER" id="PTHR43133:SF46">
    <property type="entry name" value="RNA POLYMERASE SIGMA-70 FACTOR ECF SUBFAMILY"/>
    <property type="match status" value="1"/>
</dbReference>
<evidence type="ECO:0000256" key="4">
    <source>
        <dbReference type="ARBA" id="ARBA00023163"/>
    </source>
</evidence>
<dbReference type="InterPro" id="IPR007627">
    <property type="entry name" value="RNA_pol_sigma70_r2"/>
</dbReference>
<dbReference type="SUPFAM" id="SSF88659">
    <property type="entry name" value="Sigma3 and sigma4 domains of RNA polymerase sigma factors"/>
    <property type="match status" value="1"/>
</dbReference>
<evidence type="ECO:0000256" key="5">
    <source>
        <dbReference type="SAM" id="Phobius"/>
    </source>
</evidence>
<keyword evidence="5" id="KW-0812">Transmembrane</keyword>
<evidence type="ECO:0000256" key="1">
    <source>
        <dbReference type="ARBA" id="ARBA00010641"/>
    </source>
</evidence>
<comment type="caution">
    <text evidence="8">The sequence shown here is derived from an EMBL/GenBank/DDBJ whole genome shotgun (WGS) entry which is preliminary data.</text>
</comment>
<keyword evidence="2" id="KW-0805">Transcription regulation</keyword>
<dbReference type="InterPro" id="IPR014327">
    <property type="entry name" value="RNA_pol_sigma70_bacteroid"/>
</dbReference>
<dbReference type="Proteomes" id="UP000324376">
    <property type="component" value="Unassembled WGS sequence"/>
</dbReference>
<dbReference type="PANTHER" id="PTHR43133">
    <property type="entry name" value="RNA POLYMERASE ECF-TYPE SIGMA FACTO"/>
    <property type="match status" value="1"/>
</dbReference>
<evidence type="ECO:0000256" key="2">
    <source>
        <dbReference type="ARBA" id="ARBA00023015"/>
    </source>
</evidence>
<dbReference type="InterPro" id="IPR013325">
    <property type="entry name" value="RNA_pol_sigma_r2"/>
</dbReference>
<evidence type="ECO:0000313" key="9">
    <source>
        <dbReference type="Proteomes" id="UP000324376"/>
    </source>
</evidence>
<evidence type="ECO:0000259" key="6">
    <source>
        <dbReference type="Pfam" id="PF04542"/>
    </source>
</evidence>
<dbReference type="GO" id="GO:0003677">
    <property type="term" value="F:DNA binding"/>
    <property type="evidence" value="ECO:0007669"/>
    <property type="project" value="InterPro"/>
</dbReference>